<keyword evidence="5" id="KW-0443">Lipid metabolism</keyword>
<dbReference type="NCBIfam" id="TIGR00530">
    <property type="entry name" value="AGP_acyltrn"/>
    <property type="match status" value="1"/>
</dbReference>
<keyword evidence="5" id="KW-0594">Phospholipid biosynthesis</keyword>
<evidence type="ECO:0000256" key="6">
    <source>
        <dbReference type="SAM" id="Phobius"/>
    </source>
</evidence>
<dbReference type="PANTHER" id="PTHR10434">
    <property type="entry name" value="1-ACYL-SN-GLYCEROL-3-PHOSPHATE ACYLTRANSFERASE"/>
    <property type="match status" value="1"/>
</dbReference>
<dbReference type="GO" id="GO:0003841">
    <property type="term" value="F:1-acylglycerol-3-phosphate O-acyltransferase activity"/>
    <property type="evidence" value="ECO:0007669"/>
    <property type="project" value="UniProtKB-UniRule"/>
</dbReference>
<dbReference type="GO" id="GO:0016020">
    <property type="term" value="C:membrane"/>
    <property type="evidence" value="ECO:0007669"/>
    <property type="project" value="InterPro"/>
</dbReference>
<dbReference type="InterPro" id="IPR004552">
    <property type="entry name" value="AGP_acyltrans"/>
</dbReference>
<dbReference type="EnsemblMetazoa" id="CLYHEMT000654.1">
    <property type="protein sequence ID" value="CLYHEMP000654.1"/>
    <property type="gene ID" value="CLYHEMG000654"/>
</dbReference>
<organism evidence="9 10">
    <name type="scientific">Clytia hemisphaerica</name>
    <dbReference type="NCBI Taxonomy" id="252671"/>
    <lineage>
        <taxon>Eukaryota</taxon>
        <taxon>Metazoa</taxon>
        <taxon>Cnidaria</taxon>
        <taxon>Hydrozoa</taxon>
        <taxon>Hydroidolina</taxon>
        <taxon>Leptothecata</taxon>
        <taxon>Obeliida</taxon>
        <taxon>Clytiidae</taxon>
        <taxon>Clytia</taxon>
    </lineage>
</organism>
<feature type="chain" id="PRO_5029682905" description="1-acyl-sn-glycerol-3-phosphate acyltransferase" evidence="7">
    <location>
        <begin position="22"/>
        <end position="276"/>
    </location>
</feature>
<dbReference type="GeneID" id="136800298"/>
<keyword evidence="5" id="KW-1208">Phospholipid metabolism</keyword>
<keyword evidence="6" id="KW-0472">Membrane</keyword>
<protein>
    <recommendedName>
        <fullName evidence="5">1-acyl-sn-glycerol-3-phosphate acyltransferase</fullName>
        <ecNumber evidence="5">2.3.1.51</ecNumber>
    </recommendedName>
</protein>
<feature type="transmembrane region" description="Helical" evidence="6">
    <location>
        <begin position="28"/>
        <end position="49"/>
    </location>
</feature>
<comment type="catalytic activity">
    <reaction evidence="5">
        <text>a 1-acyl-sn-glycero-3-phosphate + an acyl-CoA = a 1,2-diacyl-sn-glycero-3-phosphate + CoA</text>
        <dbReference type="Rhea" id="RHEA:19709"/>
        <dbReference type="ChEBI" id="CHEBI:57287"/>
        <dbReference type="ChEBI" id="CHEBI:57970"/>
        <dbReference type="ChEBI" id="CHEBI:58342"/>
        <dbReference type="ChEBI" id="CHEBI:58608"/>
        <dbReference type="EC" id="2.3.1.51"/>
    </reaction>
</comment>
<evidence type="ECO:0000313" key="10">
    <source>
        <dbReference type="Proteomes" id="UP000594262"/>
    </source>
</evidence>
<feature type="transmembrane region" description="Helical" evidence="6">
    <location>
        <begin position="188"/>
        <end position="207"/>
    </location>
</feature>
<evidence type="ECO:0000256" key="3">
    <source>
        <dbReference type="ARBA" id="ARBA00022679"/>
    </source>
</evidence>
<dbReference type="EC" id="2.3.1.51" evidence="5"/>
<proteinExistence type="inferred from homology"/>
<dbReference type="AlphaFoldDB" id="A0A7M5UPU8"/>
<comment type="pathway">
    <text evidence="1">Phospholipid metabolism; CDP-diacylglycerol biosynthesis; CDP-diacylglycerol from sn-glycerol 3-phosphate: step 2/3.</text>
</comment>
<evidence type="ECO:0000259" key="8">
    <source>
        <dbReference type="SMART" id="SM00563"/>
    </source>
</evidence>
<dbReference type="InterPro" id="IPR002123">
    <property type="entry name" value="Plipid/glycerol_acylTrfase"/>
</dbReference>
<keyword evidence="5" id="KW-0444">Lipid biosynthesis</keyword>
<dbReference type="Proteomes" id="UP000594262">
    <property type="component" value="Unplaced"/>
</dbReference>
<sequence>MYYFWAFFVVALWILCQLSDKFKYHVKYVGYCLYCIFIAACSGLFCLFYKPRSSMNIFIPQFFIKWTGFKWLFGINLKYENLEILHNVKKPCVVVSNHQTSLDAMLLLIMSPLGVAPLAKRVLLYVPIFGPVCWLCGTIYIDRSKGRSAIQIMKKVGEEMKKNLTTLWIFPEGSRYQQDKLLPFKKGAFHLAVQAGVPIAPVIFGNYRNVIDRKNKKFDGGEIRCICLPPISTEGKTVDDVNDIVESTHKLMSDAFEKDFKSHSHMYKDVTPLKSD</sequence>
<comment type="domain">
    <text evidence="5">The HXXXXD motif is essential for acyltransferase activity and may constitute the binding site for the phosphate moiety of the glycerol-3-phosphate.</text>
</comment>
<accession>A0A7M5UPU8</accession>
<evidence type="ECO:0000256" key="5">
    <source>
        <dbReference type="RuleBase" id="RU361267"/>
    </source>
</evidence>
<evidence type="ECO:0000256" key="4">
    <source>
        <dbReference type="ARBA" id="ARBA00023315"/>
    </source>
</evidence>
<evidence type="ECO:0000256" key="1">
    <source>
        <dbReference type="ARBA" id="ARBA00004728"/>
    </source>
</evidence>
<keyword evidence="6" id="KW-0812">Transmembrane</keyword>
<evidence type="ECO:0000256" key="2">
    <source>
        <dbReference type="ARBA" id="ARBA00008655"/>
    </source>
</evidence>
<dbReference type="Pfam" id="PF01553">
    <property type="entry name" value="Acyltransferase"/>
    <property type="match status" value="1"/>
</dbReference>
<feature type="signal peptide" evidence="7">
    <location>
        <begin position="1"/>
        <end position="21"/>
    </location>
</feature>
<comment type="similarity">
    <text evidence="2 5">Belongs to the 1-acyl-sn-glycerol-3-phosphate acyltransferase family.</text>
</comment>
<dbReference type="GO" id="GO:0006654">
    <property type="term" value="P:phosphatidic acid biosynthetic process"/>
    <property type="evidence" value="ECO:0007669"/>
    <property type="project" value="TreeGrafter"/>
</dbReference>
<keyword evidence="4 5" id="KW-0012">Acyltransferase</keyword>
<name>A0A7M5UPU8_9CNID</name>
<reference evidence="9" key="1">
    <citation type="submission" date="2021-01" db="UniProtKB">
        <authorList>
            <consortium name="EnsemblMetazoa"/>
        </authorList>
    </citation>
    <scope>IDENTIFICATION</scope>
</reference>
<dbReference type="PANTHER" id="PTHR10434:SF11">
    <property type="entry name" value="1-ACYL-SN-GLYCEROL-3-PHOSPHATE ACYLTRANSFERASE"/>
    <property type="match status" value="1"/>
</dbReference>
<keyword evidence="7" id="KW-0732">Signal</keyword>
<dbReference type="OrthoDB" id="202234at2759"/>
<evidence type="ECO:0000313" key="9">
    <source>
        <dbReference type="EnsemblMetazoa" id="CLYHEMP000654.1"/>
    </source>
</evidence>
<dbReference type="CDD" id="cd07989">
    <property type="entry name" value="LPLAT_AGPAT-like"/>
    <property type="match status" value="1"/>
</dbReference>
<feature type="domain" description="Phospholipid/glycerol acyltransferase" evidence="8">
    <location>
        <begin position="92"/>
        <end position="207"/>
    </location>
</feature>
<keyword evidence="10" id="KW-1185">Reference proteome</keyword>
<keyword evidence="6" id="KW-1133">Transmembrane helix</keyword>
<evidence type="ECO:0000256" key="7">
    <source>
        <dbReference type="SAM" id="SignalP"/>
    </source>
</evidence>
<dbReference type="SMART" id="SM00563">
    <property type="entry name" value="PlsC"/>
    <property type="match status" value="1"/>
</dbReference>
<feature type="transmembrane region" description="Helical" evidence="6">
    <location>
        <begin position="122"/>
        <end position="141"/>
    </location>
</feature>
<dbReference type="SUPFAM" id="SSF69593">
    <property type="entry name" value="Glycerol-3-phosphate (1)-acyltransferase"/>
    <property type="match status" value="1"/>
</dbReference>
<keyword evidence="3 5" id="KW-0808">Transferase</keyword>
<dbReference type="RefSeq" id="XP_066913023.1">
    <property type="nucleotide sequence ID" value="XM_067056922.1"/>
</dbReference>
<dbReference type="GO" id="GO:0005783">
    <property type="term" value="C:endoplasmic reticulum"/>
    <property type="evidence" value="ECO:0007669"/>
    <property type="project" value="TreeGrafter"/>
</dbReference>